<keyword evidence="1" id="KW-1133">Transmembrane helix</keyword>
<name>A6VYS1_MARMS</name>
<sequence length="256" mass="29063">MNFKRTWLFGVVVFLLPLLFIVIAGICGNEIGIHSIDDKANLYFKGGFIHSLVVSVSTSLIAAGIVYLFIDKKLRELLANDEVITVVLKTKDGETKECPPMSRKDFCRQEVLGYLGMLGGPERFSLNYMKKKEFGKRILEIQQGKGSDALFIHCTDDEFKQFDPDYRENDDITVVLQSDSNSDNKVTCPPMPRKNFCRAEVLGYIGMFSNVQYFEIKKLKSPQFLKDLSEISKSKGAQEFIIECTESEFKQFEGTV</sequence>
<dbReference type="STRING" id="400668.Mmwyl1_2687"/>
<keyword evidence="1" id="KW-0812">Transmembrane</keyword>
<evidence type="ECO:0000256" key="1">
    <source>
        <dbReference type="SAM" id="Phobius"/>
    </source>
</evidence>
<reference evidence="2" key="1">
    <citation type="submission" date="2007-06" db="EMBL/GenBank/DDBJ databases">
        <title>Complete sequence of Marinomonas sp. MWYL1.</title>
        <authorList>
            <consortium name="US DOE Joint Genome Institute"/>
            <person name="Copeland A."/>
            <person name="Lucas S."/>
            <person name="Lapidus A."/>
            <person name="Barry K."/>
            <person name="Glavina del Rio T."/>
            <person name="Dalin E."/>
            <person name="Tice H."/>
            <person name="Pitluck S."/>
            <person name="Kiss H."/>
            <person name="Brettin T."/>
            <person name="Bruce D."/>
            <person name="Detter J.C."/>
            <person name="Han C."/>
            <person name="Schmutz J."/>
            <person name="Larimer F."/>
            <person name="Land M."/>
            <person name="Hauser L."/>
            <person name="Kyrpides N."/>
            <person name="Kim E."/>
            <person name="Johnston A.W.B."/>
            <person name="Todd J.D."/>
            <person name="Rogers R."/>
            <person name="Wexler M."/>
            <person name="Bond P.L."/>
            <person name="Li Y."/>
            <person name="Richardson P."/>
        </authorList>
    </citation>
    <scope>NUCLEOTIDE SEQUENCE [LARGE SCALE GENOMIC DNA]</scope>
    <source>
        <strain evidence="2">MWYL1</strain>
    </source>
</reference>
<gene>
    <name evidence="2" type="ordered locus">Mmwyl1_2687</name>
</gene>
<dbReference type="KEGG" id="mmw:Mmwyl1_2687"/>
<feature type="transmembrane region" description="Helical" evidence="1">
    <location>
        <begin position="48"/>
        <end position="70"/>
    </location>
</feature>
<dbReference type="AlphaFoldDB" id="A6VYS1"/>
<protein>
    <submittedName>
        <fullName evidence="2">Uncharacterized protein</fullName>
    </submittedName>
</protein>
<organism evidence="2">
    <name type="scientific">Marinomonas sp. (strain MWYL1)</name>
    <dbReference type="NCBI Taxonomy" id="400668"/>
    <lineage>
        <taxon>Bacteria</taxon>
        <taxon>Pseudomonadati</taxon>
        <taxon>Pseudomonadota</taxon>
        <taxon>Gammaproteobacteria</taxon>
        <taxon>Oceanospirillales</taxon>
        <taxon>Oceanospirillaceae</taxon>
        <taxon>Marinomonas</taxon>
    </lineage>
</organism>
<keyword evidence="1" id="KW-0472">Membrane</keyword>
<proteinExistence type="predicted"/>
<evidence type="ECO:0000313" key="2">
    <source>
        <dbReference type="EMBL" id="ABR71600.1"/>
    </source>
</evidence>
<dbReference type="HOGENOM" id="CLU_1085041_0_0_6"/>
<dbReference type="EMBL" id="CP000749">
    <property type="protein sequence ID" value="ABR71600.1"/>
    <property type="molecule type" value="Genomic_DNA"/>
</dbReference>
<accession>A6VYS1</accession>